<dbReference type="STRING" id="1294273.roselon_02481"/>
<keyword evidence="2" id="KW-1185">Reference proteome</keyword>
<accession>W8S3M2</accession>
<dbReference type="Proteomes" id="UP000019593">
    <property type="component" value="Chromosome"/>
</dbReference>
<reference evidence="1 2" key="1">
    <citation type="submission" date="2013-03" db="EMBL/GenBank/DDBJ databases">
        <authorList>
            <person name="Fiebig A."/>
            <person name="Goeker M."/>
            <person name="Klenk H.-P.P."/>
        </authorList>
    </citation>
    <scope>NUCLEOTIDE SEQUENCE [LARGE SCALE GENOMIC DNA]</scope>
    <source>
        <strain evidence="2">DSM 19469</strain>
    </source>
</reference>
<evidence type="ECO:0000313" key="1">
    <source>
        <dbReference type="EMBL" id="AHM04802.1"/>
    </source>
</evidence>
<dbReference type="HOGENOM" id="CLU_205353_2_0_5"/>
<dbReference type="AlphaFoldDB" id="W8S3M2"/>
<dbReference type="KEGG" id="red:roselon_02481"/>
<sequence>MTDRVAFYLAGAILLAAAADALFNDGRLMFMTAQRVLELLRWVAFWR</sequence>
<dbReference type="EMBL" id="CP004372">
    <property type="protein sequence ID" value="AHM04802.1"/>
    <property type="molecule type" value="Genomic_DNA"/>
</dbReference>
<organism evidence="1 2">
    <name type="scientific">Roseicyclus elongatus DSM 19469</name>
    <dbReference type="NCBI Taxonomy" id="1294273"/>
    <lineage>
        <taxon>Bacteria</taxon>
        <taxon>Pseudomonadati</taxon>
        <taxon>Pseudomonadota</taxon>
        <taxon>Alphaproteobacteria</taxon>
        <taxon>Rhodobacterales</taxon>
        <taxon>Roseobacteraceae</taxon>
        <taxon>Roseicyclus</taxon>
    </lineage>
</organism>
<evidence type="ECO:0000313" key="2">
    <source>
        <dbReference type="Proteomes" id="UP000019593"/>
    </source>
</evidence>
<proteinExistence type="predicted"/>
<name>W8S3M2_9RHOB</name>
<gene>
    <name evidence="1" type="ORF">roselon_02481</name>
</gene>
<protein>
    <submittedName>
        <fullName evidence="1">Uncharacterized protein</fullName>
    </submittedName>
</protein>
<dbReference type="RefSeq" id="WP_156945932.1">
    <property type="nucleotide sequence ID" value="NZ_CP004372.1"/>
</dbReference>